<accession>A0ABQ1XS43</accession>
<dbReference type="Pfam" id="PF04542">
    <property type="entry name" value="Sigma70_r2"/>
    <property type="match status" value="1"/>
</dbReference>
<sequence length="218" mass="23171">MQPAYADLLAFARQRTRLVHEAEDLVQTALLAALEAGRSDLEDTQNRRWLRGVIRNQARMEARSAMRRKARDATQLAADGDAPSGPGGDGDMFTWVRSLAPSLRPVAALALTGHTRSEIRAALGLSDTAMRQRLRALKRAAAASGLGTPAFAGLRTDLAHGLLRRGMPAMLARRGAAFGTYDPDGNLLIFRTPALTNGAAAATGMCPPAMSAGAKLKE</sequence>
<evidence type="ECO:0000313" key="4">
    <source>
        <dbReference type="Proteomes" id="UP000648722"/>
    </source>
</evidence>
<evidence type="ECO:0000259" key="2">
    <source>
        <dbReference type="Pfam" id="PF04542"/>
    </source>
</evidence>
<proteinExistence type="predicted"/>
<name>A0ABQ1XS43_9PROT</name>
<dbReference type="InterPro" id="IPR013325">
    <property type="entry name" value="RNA_pol_sigma_r2"/>
</dbReference>
<organism evidence="3 4">
    <name type="scientific">Glycocaulis albus</name>
    <dbReference type="NCBI Taxonomy" id="1382801"/>
    <lineage>
        <taxon>Bacteria</taxon>
        <taxon>Pseudomonadati</taxon>
        <taxon>Pseudomonadota</taxon>
        <taxon>Alphaproteobacteria</taxon>
        <taxon>Maricaulales</taxon>
        <taxon>Maricaulaceae</taxon>
        <taxon>Glycocaulis</taxon>
    </lineage>
</organism>
<dbReference type="SUPFAM" id="SSF88946">
    <property type="entry name" value="Sigma2 domain of RNA polymerase sigma factors"/>
    <property type="match status" value="1"/>
</dbReference>
<dbReference type="EMBL" id="BMFS01000007">
    <property type="protein sequence ID" value="GGH01800.1"/>
    <property type="molecule type" value="Genomic_DNA"/>
</dbReference>
<dbReference type="InterPro" id="IPR007627">
    <property type="entry name" value="RNA_pol_sigma70_r2"/>
</dbReference>
<feature type="domain" description="RNA polymerase sigma-70 region 2" evidence="2">
    <location>
        <begin position="7"/>
        <end position="67"/>
    </location>
</feature>
<protein>
    <recommendedName>
        <fullName evidence="2">RNA polymerase sigma-70 region 2 domain-containing protein</fullName>
    </recommendedName>
</protein>
<keyword evidence="4" id="KW-1185">Reference proteome</keyword>
<dbReference type="Gene3D" id="1.10.1740.10">
    <property type="match status" value="1"/>
</dbReference>
<comment type="caution">
    <text evidence="3">The sequence shown here is derived from an EMBL/GenBank/DDBJ whole genome shotgun (WGS) entry which is preliminary data.</text>
</comment>
<feature type="region of interest" description="Disordered" evidence="1">
    <location>
        <begin position="61"/>
        <end position="87"/>
    </location>
</feature>
<dbReference type="Proteomes" id="UP000648722">
    <property type="component" value="Unassembled WGS sequence"/>
</dbReference>
<gene>
    <name evidence="3" type="ORF">GCM10007420_17430</name>
</gene>
<reference evidence="4" key="1">
    <citation type="journal article" date="2019" name="Int. J. Syst. Evol. Microbiol.">
        <title>The Global Catalogue of Microorganisms (GCM) 10K type strain sequencing project: providing services to taxonomists for standard genome sequencing and annotation.</title>
        <authorList>
            <consortium name="The Broad Institute Genomics Platform"/>
            <consortium name="The Broad Institute Genome Sequencing Center for Infectious Disease"/>
            <person name="Wu L."/>
            <person name="Ma J."/>
        </authorList>
    </citation>
    <scope>NUCLEOTIDE SEQUENCE [LARGE SCALE GENOMIC DNA]</scope>
    <source>
        <strain evidence="4">CGMCC 1.12766</strain>
    </source>
</reference>
<dbReference type="RefSeq" id="WP_188452189.1">
    <property type="nucleotide sequence ID" value="NZ_BMFS01000007.1"/>
</dbReference>
<evidence type="ECO:0000313" key="3">
    <source>
        <dbReference type="EMBL" id="GGH01800.1"/>
    </source>
</evidence>
<evidence type="ECO:0000256" key="1">
    <source>
        <dbReference type="SAM" id="MobiDB-lite"/>
    </source>
</evidence>